<dbReference type="EMBL" id="BAABKN010000040">
    <property type="protein sequence ID" value="GAA4760136.1"/>
    <property type="molecule type" value="Genomic_DNA"/>
</dbReference>
<feature type="domain" description="Core-binding (CB)" evidence="6">
    <location>
        <begin position="73"/>
        <end position="156"/>
    </location>
</feature>
<dbReference type="SUPFAM" id="SSF56349">
    <property type="entry name" value="DNA breaking-rejoining enzymes"/>
    <property type="match status" value="1"/>
</dbReference>
<gene>
    <name evidence="7" type="ORF">GCM10023350_53000</name>
</gene>
<evidence type="ECO:0000256" key="3">
    <source>
        <dbReference type="ARBA" id="ARBA00023172"/>
    </source>
</evidence>
<dbReference type="PROSITE" id="PS51898">
    <property type="entry name" value="TYR_RECOMBINASE"/>
    <property type="match status" value="1"/>
</dbReference>
<keyword evidence="8" id="KW-1185">Reference proteome</keyword>
<reference evidence="8" key="1">
    <citation type="journal article" date="2019" name="Int. J. Syst. Evol. Microbiol.">
        <title>The Global Catalogue of Microorganisms (GCM) 10K type strain sequencing project: providing services to taxonomists for standard genome sequencing and annotation.</title>
        <authorList>
            <consortium name="The Broad Institute Genomics Platform"/>
            <consortium name="The Broad Institute Genome Sequencing Center for Infectious Disease"/>
            <person name="Wu L."/>
            <person name="Ma J."/>
        </authorList>
    </citation>
    <scope>NUCLEOTIDE SEQUENCE [LARGE SCALE GENOMIC DNA]</scope>
    <source>
        <strain evidence="8">JCM 18532</strain>
    </source>
</reference>
<dbReference type="Proteomes" id="UP001499882">
    <property type="component" value="Unassembled WGS sequence"/>
</dbReference>
<dbReference type="RefSeq" id="WP_345530165.1">
    <property type="nucleotide sequence ID" value="NZ_BAABKN010000040.1"/>
</dbReference>
<dbReference type="PANTHER" id="PTHR30349:SF64">
    <property type="entry name" value="PROPHAGE INTEGRASE INTD-RELATED"/>
    <property type="match status" value="1"/>
</dbReference>
<dbReference type="InterPro" id="IPR011010">
    <property type="entry name" value="DNA_brk_join_enz"/>
</dbReference>
<evidence type="ECO:0000259" key="5">
    <source>
        <dbReference type="PROSITE" id="PS51898"/>
    </source>
</evidence>
<feature type="domain" description="Tyr recombinase" evidence="5">
    <location>
        <begin position="177"/>
        <end position="382"/>
    </location>
</feature>
<dbReference type="InterPro" id="IPR044068">
    <property type="entry name" value="CB"/>
</dbReference>
<keyword evidence="2 4" id="KW-0238">DNA-binding</keyword>
<evidence type="ECO:0000256" key="1">
    <source>
        <dbReference type="ARBA" id="ARBA00008857"/>
    </source>
</evidence>
<dbReference type="InterPro" id="IPR010998">
    <property type="entry name" value="Integrase_recombinase_N"/>
</dbReference>
<organism evidence="7 8">
    <name type="scientific">Nocardioides endophyticus</name>
    <dbReference type="NCBI Taxonomy" id="1353775"/>
    <lineage>
        <taxon>Bacteria</taxon>
        <taxon>Bacillati</taxon>
        <taxon>Actinomycetota</taxon>
        <taxon>Actinomycetes</taxon>
        <taxon>Propionibacteriales</taxon>
        <taxon>Nocardioidaceae</taxon>
        <taxon>Nocardioides</taxon>
    </lineage>
</organism>
<dbReference type="Pfam" id="PF00589">
    <property type="entry name" value="Phage_integrase"/>
    <property type="match status" value="1"/>
</dbReference>
<keyword evidence="3" id="KW-0233">DNA recombination</keyword>
<evidence type="ECO:0000259" key="6">
    <source>
        <dbReference type="PROSITE" id="PS51900"/>
    </source>
</evidence>
<dbReference type="CDD" id="cd01189">
    <property type="entry name" value="INT_ICEBs1_C_like"/>
    <property type="match status" value="1"/>
</dbReference>
<name>A0ABP8ZMS5_9ACTN</name>
<comment type="similarity">
    <text evidence="1">Belongs to the 'phage' integrase family.</text>
</comment>
<dbReference type="InterPro" id="IPR002104">
    <property type="entry name" value="Integrase_catalytic"/>
</dbReference>
<evidence type="ECO:0000313" key="7">
    <source>
        <dbReference type="EMBL" id="GAA4760136.1"/>
    </source>
</evidence>
<dbReference type="InterPro" id="IPR050090">
    <property type="entry name" value="Tyrosine_recombinase_XerCD"/>
</dbReference>
<evidence type="ECO:0000256" key="2">
    <source>
        <dbReference type="ARBA" id="ARBA00023125"/>
    </source>
</evidence>
<protein>
    <submittedName>
        <fullName evidence="7">Tyrosine-type recombinase/integrase</fullName>
    </submittedName>
</protein>
<dbReference type="PROSITE" id="PS51900">
    <property type="entry name" value="CB"/>
    <property type="match status" value="1"/>
</dbReference>
<sequence>MGRQRTPIGTFGEISYMRAGRKVRARTRYRDDDGRIRRVQATGASEADAARRLKTALAQRQSRRAYGELSPDSSFTALVKVWLEDLDLDGELARSTRDLYERDMRTIVLPAFEHLLLREITVSRVDRFLRHLAANRSYAMAKHARTVLSLALRLAVRYDALPRNPVRETKRLRKPPTKVKALSVADIAAVREAVRAWRRDDGLPGPKPDGQLEQIVEVMLGSSARIGEVLALRKCDVDVTCRPARLRICGTIVSPKGVVTYRQEHPKTSSSVRTVAVPSFAAEALRHRLVAVAGEPEEALLFASRNGTPLTTNNVRRRLRAALADAQVEGVTPHAFRRTVATVLSRDGSTELAAEMLGHSSVEITKAHYIEVDGIVDPATADLLESLAPQADG</sequence>
<dbReference type="InterPro" id="IPR013762">
    <property type="entry name" value="Integrase-like_cat_sf"/>
</dbReference>
<comment type="caution">
    <text evidence="7">The sequence shown here is derived from an EMBL/GenBank/DDBJ whole genome shotgun (WGS) entry which is preliminary data.</text>
</comment>
<proteinExistence type="inferred from homology"/>
<accession>A0ABP8ZMS5</accession>
<dbReference type="PANTHER" id="PTHR30349">
    <property type="entry name" value="PHAGE INTEGRASE-RELATED"/>
    <property type="match status" value="1"/>
</dbReference>
<evidence type="ECO:0000256" key="4">
    <source>
        <dbReference type="PROSITE-ProRule" id="PRU01248"/>
    </source>
</evidence>
<evidence type="ECO:0000313" key="8">
    <source>
        <dbReference type="Proteomes" id="UP001499882"/>
    </source>
</evidence>
<dbReference type="Gene3D" id="1.10.150.130">
    <property type="match status" value="1"/>
</dbReference>
<dbReference type="Gene3D" id="1.10.443.10">
    <property type="entry name" value="Intergrase catalytic core"/>
    <property type="match status" value="1"/>
</dbReference>